<dbReference type="EMBL" id="CAXIEN010000078">
    <property type="protein sequence ID" value="CAL1274667.1"/>
    <property type="molecule type" value="Genomic_DNA"/>
</dbReference>
<dbReference type="GO" id="GO:0006508">
    <property type="term" value="P:proteolysis"/>
    <property type="evidence" value="ECO:0007669"/>
    <property type="project" value="UniProtKB-KW"/>
</dbReference>
<keyword evidence="6" id="KW-0732">Signal</keyword>
<evidence type="ECO:0000256" key="7">
    <source>
        <dbReference type="ARBA" id="ARBA00022801"/>
    </source>
</evidence>
<dbReference type="PANTHER" id="PTHR11705:SF91">
    <property type="entry name" value="FI01817P-RELATED"/>
    <property type="match status" value="1"/>
</dbReference>
<keyword evidence="5" id="KW-0479">Metal-binding</keyword>
<sequence length="136" mass="15569">MLDNLKGRLILFLDFHSYSQRWLTPYGYSSKLPPNYHEQKRLAEVATRALELVNGTKYSVGSTGNIMYTVTGGARDWVYDVICAKYSYVVELRDKGDFGFILSRRFILPTAMETWEGVKAMGFDMAEKLFLDADSE</sequence>
<dbReference type="GO" id="GO:0005615">
    <property type="term" value="C:extracellular space"/>
    <property type="evidence" value="ECO:0007669"/>
    <property type="project" value="TreeGrafter"/>
</dbReference>
<dbReference type="FunFam" id="3.40.630.10:FF:000084">
    <property type="entry name" value="Carboxypeptidase B2"/>
    <property type="match status" value="1"/>
</dbReference>
<dbReference type="PANTHER" id="PTHR11705">
    <property type="entry name" value="PROTEASE FAMILY M14 CARBOXYPEPTIDASE A,B"/>
    <property type="match status" value="1"/>
</dbReference>
<dbReference type="Gene3D" id="3.40.630.10">
    <property type="entry name" value="Zn peptidases"/>
    <property type="match status" value="1"/>
</dbReference>
<keyword evidence="9" id="KW-0482">Metalloprotease</keyword>
<evidence type="ECO:0000313" key="12">
    <source>
        <dbReference type="EMBL" id="CAL1274667.1"/>
    </source>
</evidence>
<accession>A0AAV1ZSH9</accession>
<keyword evidence="4" id="KW-0645">Protease</keyword>
<dbReference type="Proteomes" id="UP001497382">
    <property type="component" value="Unassembled WGS sequence"/>
</dbReference>
<comment type="caution">
    <text evidence="12">The sequence shown here is derived from an EMBL/GenBank/DDBJ whole genome shotgun (WGS) entry which is preliminary data.</text>
</comment>
<evidence type="ECO:0000256" key="3">
    <source>
        <dbReference type="ARBA" id="ARBA00022645"/>
    </source>
</evidence>
<comment type="similarity">
    <text evidence="2 10">Belongs to the peptidase M14 family.</text>
</comment>
<evidence type="ECO:0000313" key="13">
    <source>
        <dbReference type="Proteomes" id="UP001497382"/>
    </source>
</evidence>
<dbReference type="Pfam" id="PF00246">
    <property type="entry name" value="Peptidase_M14"/>
    <property type="match status" value="1"/>
</dbReference>
<gene>
    <name evidence="12" type="ORF">LARSCL_LOCUS7592</name>
</gene>
<organism evidence="12 13">
    <name type="scientific">Larinioides sclopetarius</name>
    <dbReference type="NCBI Taxonomy" id="280406"/>
    <lineage>
        <taxon>Eukaryota</taxon>
        <taxon>Metazoa</taxon>
        <taxon>Ecdysozoa</taxon>
        <taxon>Arthropoda</taxon>
        <taxon>Chelicerata</taxon>
        <taxon>Arachnida</taxon>
        <taxon>Araneae</taxon>
        <taxon>Araneomorphae</taxon>
        <taxon>Entelegynae</taxon>
        <taxon>Araneoidea</taxon>
        <taxon>Araneidae</taxon>
        <taxon>Larinioides</taxon>
    </lineage>
</organism>
<keyword evidence="13" id="KW-1185">Reference proteome</keyword>
<evidence type="ECO:0000256" key="9">
    <source>
        <dbReference type="ARBA" id="ARBA00023049"/>
    </source>
</evidence>
<feature type="active site" description="Proton donor/acceptor" evidence="10">
    <location>
        <position position="91"/>
    </location>
</feature>
<dbReference type="GO" id="GO:0008270">
    <property type="term" value="F:zinc ion binding"/>
    <property type="evidence" value="ECO:0007669"/>
    <property type="project" value="InterPro"/>
</dbReference>
<evidence type="ECO:0000256" key="2">
    <source>
        <dbReference type="ARBA" id="ARBA00005988"/>
    </source>
</evidence>
<dbReference type="PROSITE" id="PS52035">
    <property type="entry name" value="PEPTIDASE_M14"/>
    <property type="match status" value="1"/>
</dbReference>
<protein>
    <recommendedName>
        <fullName evidence="11">Peptidase M14 domain-containing protein</fullName>
    </recommendedName>
</protein>
<evidence type="ECO:0000256" key="8">
    <source>
        <dbReference type="ARBA" id="ARBA00022833"/>
    </source>
</evidence>
<name>A0AAV1ZSH9_9ARAC</name>
<feature type="domain" description="Peptidase M14" evidence="11">
    <location>
        <begin position="1"/>
        <end position="125"/>
    </location>
</feature>
<keyword evidence="7" id="KW-0378">Hydrolase</keyword>
<dbReference type="AlphaFoldDB" id="A0AAV1ZSH9"/>
<keyword evidence="3" id="KW-0121">Carboxypeptidase</keyword>
<dbReference type="InterPro" id="IPR000834">
    <property type="entry name" value="Peptidase_M14"/>
</dbReference>
<comment type="cofactor">
    <cofactor evidence="1">
        <name>Zn(2+)</name>
        <dbReference type="ChEBI" id="CHEBI:29105"/>
    </cofactor>
</comment>
<dbReference type="SUPFAM" id="SSF53187">
    <property type="entry name" value="Zn-dependent exopeptidases"/>
    <property type="match status" value="1"/>
</dbReference>
<evidence type="ECO:0000256" key="5">
    <source>
        <dbReference type="ARBA" id="ARBA00022723"/>
    </source>
</evidence>
<dbReference type="GO" id="GO:0004181">
    <property type="term" value="F:metallocarboxypeptidase activity"/>
    <property type="evidence" value="ECO:0007669"/>
    <property type="project" value="InterPro"/>
</dbReference>
<evidence type="ECO:0000256" key="10">
    <source>
        <dbReference type="PROSITE-ProRule" id="PRU01379"/>
    </source>
</evidence>
<evidence type="ECO:0000256" key="1">
    <source>
        <dbReference type="ARBA" id="ARBA00001947"/>
    </source>
</evidence>
<proteinExistence type="inferred from homology"/>
<evidence type="ECO:0000259" key="11">
    <source>
        <dbReference type="PROSITE" id="PS52035"/>
    </source>
</evidence>
<keyword evidence="8" id="KW-0862">Zinc</keyword>
<evidence type="ECO:0000256" key="6">
    <source>
        <dbReference type="ARBA" id="ARBA00022729"/>
    </source>
</evidence>
<reference evidence="12 13" key="1">
    <citation type="submission" date="2024-04" db="EMBL/GenBank/DDBJ databases">
        <authorList>
            <person name="Rising A."/>
            <person name="Reimegard J."/>
            <person name="Sonavane S."/>
            <person name="Akerstrom W."/>
            <person name="Nylinder S."/>
            <person name="Hedman E."/>
            <person name="Kallberg Y."/>
        </authorList>
    </citation>
    <scope>NUCLEOTIDE SEQUENCE [LARGE SCALE GENOMIC DNA]</scope>
</reference>
<evidence type="ECO:0000256" key="4">
    <source>
        <dbReference type="ARBA" id="ARBA00022670"/>
    </source>
</evidence>